<dbReference type="KEGG" id="cme:CYME_CMD057C"/>
<proteinExistence type="predicted"/>
<dbReference type="InterPro" id="IPR036410">
    <property type="entry name" value="HSP_DnaJ_Cys-rich_dom_sf"/>
</dbReference>
<name>M1UNZ2_CYAM1</name>
<dbReference type="PANTHER" id="PTHR15852:SF54">
    <property type="entry name" value="PROTEIN SSUH2 HOMOLOG"/>
    <property type="match status" value="1"/>
</dbReference>
<evidence type="ECO:0000256" key="1">
    <source>
        <dbReference type="SAM" id="Phobius"/>
    </source>
</evidence>
<keyword evidence="1" id="KW-0812">Transmembrane</keyword>
<dbReference type="Proteomes" id="UP000007014">
    <property type="component" value="Chromosome 4"/>
</dbReference>
<dbReference type="PANTHER" id="PTHR15852">
    <property type="entry name" value="PLASTID TRANSCRIPTIONALLY ACTIVE PROTEIN"/>
    <property type="match status" value="1"/>
</dbReference>
<dbReference type="STRING" id="280699.M1UNZ2"/>
<protein>
    <submittedName>
        <fullName evidence="2">Uncharacterized protein</fullName>
    </submittedName>
</protein>
<dbReference type="OMA" id="RFCMGAG"/>
<sequence length="160" mass="17765">MFVGSVNVLRKPRGCCFHGWKYWAIERQERLERRQRHVAFRSPSSKTGRPSLSMELSDEVLTALIVGGLGTIAGIGLLAFTEVQGERGKARGRREPCVECRGDGQVACGYCQGRGKLGFGQYEKECSYCKGRSTVVCLNCGGSGLQPRYLDRIRPEDLMD</sequence>
<keyword evidence="1" id="KW-1133">Transmembrane helix</keyword>
<dbReference type="GeneID" id="16992611"/>
<reference evidence="2 3" key="1">
    <citation type="journal article" date="2004" name="Nature">
        <title>Genome sequence of the ultrasmall unicellular red alga Cyanidioschyzon merolae 10D.</title>
        <authorList>
            <person name="Matsuzaki M."/>
            <person name="Misumi O."/>
            <person name="Shin-i T."/>
            <person name="Maruyama S."/>
            <person name="Takahara M."/>
            <person name="Miyagishima S."/>
            <person name="Mori T."/>
            <person name="Nishida K."/>
            <person name="Yagisawa F."/>
            <person name="Nishida K."/>
            <person name="Yoshida Y."/>
            <person name="Nishimura Y."/>
            <person name="Nakao S."/>
            <person name="Kobayashi T."/>
            <person name="Momoyama Y."/>
            <person name="Higashiyama T."/>
            <person name="Minoda A."/>
            <person name="Sano M."/>
            <person name="Nomoto H."/>
            <person name="Oishi K."/>
            <person name="Hayashi H."/>
            <person name="Ohta F."/>
            <person name="Nishizaka S."/>
            <person name="Haga S."/>
            <person name="Miura S."/>
            <person name="Morishita T."/>
            <person name="Kabeya Y."/>
            <person name="Terasawa K."/>
            <person name="Suzuki Y."/>
            <person name="Ishii Y."/>
            <person name="Asakawa S."/>
            <person name="Takano H."/>
            <person name="Ohta N."/>
            <person name="Kuroiwa H."/>
            <person name="Tanaka K."/>
            <person name="Shimizu N."/>
            <person name="Sugano S."/>
            <person name="Sato N."/>
            <person name="Nozaki H."/>
            <person name="Ogasawara N."/>
            <person name="Kohara Y."/>
            <person name="Kuroiwa T."/>
        </authorList>
    </citation>
    <scope>NUCLEOTIDE SEQUENCE [LARGE SCALE GENOMIC DNA]</scope>
    <source>
        <strain evidence="2 3">10D</strain>
    </source>
</reference>
<dbReference type="Gramene" id="CMD057CT">
    <property type="protein sequence ID" value="CMD057CT"/>
    <property type="gene ID" value="CMD057C"/>
</dbReference>
<organism evidence="2 3">
    <name type="scientific">Cyanidioschyzon merolae (strain NIES-3377 / 10D)</name>
    <name type="common">Unicellular red alga</name>
    <dbReference type="NCBI Taxonomy" id="280699"/>
    <lineage>
        <taxon>Eukaryota</taxon>
        <taxon>Rhodophyta</taxon>
        <taxon>Bangiophyceae</taxon>
        <taxon>Cyanidiales</taxon>
        <taxon>Cyanidiaceae</taxon>
        <taxon>Cyanidioschyzon</taxon>
    </lineage>
</organism>
<keyword evidence="1" id="KW-0472">Membrane</keyword>
<reference evidence="2 3" key="2">
    <citation type="journal article" date="2007" name="BMC Biol.">
        <title>A 100%-complete sequence reveals unusually simple genomic features in the hot-spring red alga Cyanidioschyzon merolae.</title>
        <authorList>
            <person name="Nozaki H."/>
            <person name="Takano H."/>
            <person name="Misumi O."/>
            <person name="Terasawa K."/>
            <person name="Matsuzaki M."/>
            <person name="Maruyama S."/>
            <person name="Nishida K."/>
            <person name="Yagisawa F."/>
            <person name="Yoshida Y."/>
            <person name="Fujiwara T."/>
            <person name="Takio S."/>
            <person name="Tamura K."/>
            <person name="Chung S.J."/>
            <person name="Nakamura S."/>
            <person name="Kuroiwa H."/>
            <person name="Tanaka K."/>
            <person name="Sato N."/>
            <person name="Kuroiwa T."/>
        </authorList>
    </citation>
    <scope>NUCLEOTIDE SEQUENCE [LARGE SCALE GENOMIC DNA]</scope>
    <source>
        <strain evidence="2 3">10D</strain>
    </source>
</reference>
<feature type="transmembrane region" description="Helical" evidence="1">
    <location>
        <begin position="60"/>
        <end position="81"/>
    </location>
</feature>
<dbReference type="RefSeq" id="XP_005535427.1">
    <property type="nucleotide sequence ID" value="XM_005535370.1"/>
</dbReference>
<gene>
    <name evidence="2" type="ORF">CYME_CMD057C</name>
</gene>
<evidence type="ECO:0000313" key="3">
    <source>
        <dbReference type="Proteomes" id="UP000007014"/>
    </source>
</evidence>
<dbReference type="HOGENOM" id="CLU_1654631_0_0_1"/>
<evidence type="ECO:0000313" key="2">
    <source>
        <dbReference type="EMBL" id="BAM79141.1"/>
    </source>
</evidence>
<accession>M1UNZ2</accession>
<dbReference type="OrthoDB" id="4733at2759"/>
<dbReference type="eggNOG" id="ENOG502RY5W">
    <property type="taxonomic scope" value="Eukaryota"/>
</dbReference>
<dbReference type="SUPFAM" id="SSF57938">
    <property type="entry name" value="DnaJ/Hsp40 cysteine-rich domain"/>
    <property type="match status" value="1"/>
</dbReference>
<dbReference type="EMBL" id="AP006486">
    <property type="protein sequence ID" value="BAM79141.1"/>
    <property type="molecule type" value="Genomic_DNA"/>
</dbReference>
<keyword evidence="3" id="KW-1185">Reference proteome</keyword>
<dbReference type="AlphaFoldDB" id="M1UNZ2"/>